<organism evidence="3 4">
    <name type="scientific">Actinacidiphila acididurans</name>
    <dbReference type="NCBI Taxonomy" id="2784346"/>
    <lineage>
        <taxon>Bacteria</taxon>
        <taxon>Bacillati</taxon>
        <taxon>Actinomycetota</taxon>
        <taxon>Actinomycetes</taxon>
        <taxon>Kitasatosporales</taxon>
        <taxon>Streptomycetaceae</taxon>
        <taxon>Actinacidiphila</taxon>
    </lineage>
</organism>
<dbReference type="RefSeq" id="WP_205365074.1">
    <property type="nucleotide sequence ID" value="NZ_JADKYB010000046.1"/>
</dbReference>
<evidence type="ECO:0000313" key="3">
    <source>
        <dbReference type="EMBL" id="MBM9510670.1"/>
    </source>
</evidence>
<comment type="caution">
    <text evidence="3">The sequence shown here is derived from an EMBL/GenBank/DDBJ whole genome shotgun (WGS) entry which is preliminary data.</text>
</comment>
<evidence type="ECO:0000313" key="4">
    <source>
        <dbReference type="Proteomes" id="UP000749040"/>
    </source>
</evidence>
<name>A0ABS2U4X9_9ACTN</name>
<dbReference type="EMBL" id="JADKYB010000046">
    <property type="protein sequence ID" value="MBM9510670.1"/>
    <property type="molecule type" value="Genomic_DNA"/>
</dbReference>
<keyword evidence="4" id="KW-1185">Reference proteome</keyword>
<feature type="transmembrane region" description="Helical" evidence="2">
    <location>
        <begin position="71"/>
        <end position="90"/>
    </location>
</feature>
<evidence type="ECO:0000256" key="1">
    <source>
        <dbReference type="SAM" id="MobiDB-lite"/>
    </source>
</evidence>
<feature type="compositionally biased region" description="Low complexity" evidence="1">
    <location>
        <begin position="489"/>
        <end position="503"/>
    </location>
</feature>
<feature type="region of interest" description="Disordered" evidence="1">
    <location>
        <begin position="479"/>
        <end position="503"/>
    </location>
</feature>
<protein>
    <submittedName>
        <fullName evidence="3">Uncharacterized protein</fullName>
    </submittedName>
</protein>
<accession>A0ABS2U4X9</accession>
<dbReference type="Proteomes" id="UP000749040">
    <property type="component" value="Unassembled WGS sequence"/>
</dbReference>
<feature type="transmembrane region" description="Helical" evidence="2">
    <location>
        <begin position="96"/>
        <end position="116"/>
    </location>
</feature>
<keyword evidence="2" id="KW-0472">Membrane</keyword>
<proteinExistence type="predicted"/>
<sequence length="503" mass="53785">MPALPQYADDLITRQMCATAHLDAAFAREVLEEYAADGIRSVGLPFGVNLVALVRHALAAQNRRGRRDRRLLALEGTLAAALVLGVTAVVNHHTGFGTALLLVAAAVFPVAGFVVYESEWALRRAVVDLKNPRVRAQEQVPAAEPALETGLKALRSANMVVYGLEAESENPFVGSGWRITEAVWSPFDVGRPAQALGGGTLTPLPFTAADLHHHLAKEMPKATGLSSLRARNRLYVRGPNVAALGTDALPDPTRRPLPTIPSSYVKSGAVTPGGGMETYLCLWTAGAGGQVMVSMHLRALLNPPKLSWEVAAYVLPPLGPRFRLPAEYSASESRLRLNAVRAAVTFAVPGVLGAARRALSRRAAAASRARDLERVRKEIRRGHTGYDYGSTNSLRERAAHWREMGYGERRDAQNYFKLMVQSVLSCTAAFLESRNVDTADLNHQQQQIVSLQTFNFNGVIGQLQAGAHNQMNVGQPMPPPGGGIGAGVPGNAPGVPASPAGLP</sequence>
<keyword evidence="2" id="KW-1133">Transmembrane helix</keyword>
<gene>
    <name evidence="3" type="ORF">ITX44_40135</name>
</gene>
<keyword evidence="2" id="KW-0812">Transmembrane</keyword>
<evidence type="ECO:0000256" key="2">
    <source>
        <dbReference type="SAM" id="Phobius"/>
    </source>
</evidence>
<reference evidence="3 4" key="1">
    <citation type="submission" date="2021-01" db="EMBL/GenBank/DDBJ databases">
        <title>Streptomyces acididurans sp. nov., isolated from a peat swamp forest soil.</title>
        <authorList>
            <person name="Chantavorakit T."/>
            <person name="Duangmal K."/>
        </authorList>
    </citation>
    <scope>NUCLEOTIDE SEQUENCE [LARGE SCALE GENOMIC DNA]</scope>
    <source>
        <strain evidence="3 4">KK5PA1</strain>
    </source>
</reference>